<dbReference type="Pfam" id="PF10098">
    <property type="entry name" value="DUF2336"/>
    <property type="match status" value="1"/>
</dbReference>
<keyword evidence="3" id="KW-1185">Reference proteome</keyword>
<evidence type="ECO:0000313" key="2">
    <source>
        <dbReference type="EMBL" id="MBA4610906.1"/>
    </source>
</evidence>
<sequence>MDLSLETDRNRKDRVLLAASELFATTASHDGSEAHIFAELFRQLLPATPDADRLRIAETLAPYPHTPPACLAQLMADANEDVAAIALNAAAPFSGPDLVRRIARGPERLRAIIAARPDLPRDAVTALFHFADADTLRALLTREPEALDDDALAALSERKEVLRALADLLARRKALPSTQLFALFLDLDHAGRLEAIAAAEARTLSELVKRQDPRVLNAAFKPEVLKHLVEAALNGGAAVFAAHLAYTLDIPAETAARIVDDPGGEPLVICLRALGTSDADGGRILVRLLGQRRPLAELRDLLALLNSITPRAAMFLIHEWQSGRESAAQPAQQGVHAPVYDGLAQAERPTVAKSGTRRSSQDRALAPSRREAS</sequence>
<dbReference type="RefSeq" id="WP_181759099.1">
    <property type="nucleotide sequence ID" value="NZ_BMCR01000004.1"/>
</dbReference>
<accession>A0A838XQP0</accession>
<evidence type="ECO:0000256" key="1">
    <source>
        <dbReference type="SAM" id="MobiDB-lite"/>
    </source>
</evidence>
<reference evidence="2 3" key="2">
    <citation type="submission" date="2020-08" db="EMBL/GenBank/DDBJ databases">
        <title>Stappia taiwanensis sp. nov., isolated from a coastal thermal spring.</title>
        <authorList>
            <person name="Kampfer P."/>
        </authorList>
    </citation>
    <scope>NUCLEOTIDE SEQUENCE [LARGE SCALE GENOMIC DNA]</scope>
    <source>
        <strain evidence="2 3">DSM 23284</strain>
    </source>
</reference>
<gene>
    <name evidence="2" type="ORF">H1W37_04535</name>
</gene>
<reference evidence="2 3" key="1">
    <citation type="submission" date="2020-07" db="EMBL/GenBank/DDBJ databases">
        <authorList>
            <person name="Li M."/>
        </authorList>
    </citation>
    <scope>NUCLEOTIDE SEQUENCE [LARGE SCALE GENOMIC DNA]</scope>
    <source>
        <strain evidence="2 3">DSM 23284</strain>
    </source>
</reference>
<dbReference type="AlphaFoldDB" id="A0A838XQP0"/>
<dbReference type="EMBL" id="JACEON010000003">
    <property type="protein sequence ID" value="MBA4610906.1"/>
    <property type="molecule type" value="Genomic_DNA"/>
</dbReference>
<feature type="region of interest" description="Disordered" evidence="1">
    <location>
        <begin position="327"/>
        <end position="373"/>
    </location>
</feature>
<organism evidence="2 3">
    <name type="scientific">Stappia taiwanensis</name>
    <dbReference type="NCBI Taxonomy" id="992267"/>
    <lineage>
        <taxon>Bacteria</taxon>
        <taxon>Pseudomonadati</taxon>
        <taxon>Pseudomonadota</taxon>
        <taxon>Alphaproteobacteria</taxon>
        <taxon>Hyphomicrobiales</taxon>
        <taxon>Stappiaceae</taxon>
        <taxon>Stappia</taxon>
    </lineage>
</organism>
<comment type="caution">
    <text evidence="2">The sequence shown here is derived from an EMBL/GenBank/DDBJ whole genome shotgun (WGS) entry which is preliminary data.</text>
</comment>
<protein>
    <submittedName>
        <fullName evidence="2">DUF2336 domain-containing protein</fullName>
    </submittedName>
</protein>
<dbReference type="Proteomes" id="UP000559404">
    <property type="component" value="Unassembled WGS sequence"/>
</dbReference>
<dbReference type="InterPro" id="IPR019285">
    <property type="entry name" value="DUF2336"/>
</dbReference>
<proteinExistence type="predicted"/>
<evidence type="ECO:0000313" key="3">
    <source>
        <dbReference type="Proteomes" id="UP000559404"/>
    </source>
</evidence>
<name>A0A838XQP0_9HYPH</name>